<feature type="domain" description="4Fe-4S ferredoxin-type" evidence="4">
    <location>
        <begin position="304"/>
        <end position="335"/>
    </location>
</feature>
<reference evidence="5 6" key="1">
    <citation type="submission" date="2020-08" db="EMBL/GenBank/DDBJ databases">
        <title>Genomic Encyclopedia of Type Strains, Phase IV (KMG-IV): sequencing the most valuable type-strain genomes for metagenomic binning, comparative biology and taxonomic classification.</title>
        <authorList>
            <person name="Goeker M."/>
        </authorList>
    </citation>
    <scope>NUCLEOTIDE SEQUENCE [LARGE SCALE GENOMIC DNA]</scope>
    <source>
        <strain evidence="5 6">DSM 22368</strain>
    </source>
</reference>
<keyword evidence="6" id="KW-1185">Reference proteome</keyword>
<keyword evidence="3" id="KW-0812">Transmembrane</keyword>
<dbReference type="PROSITE" id="PS51379">
    <property type="entry name" value="4FE4S_FER_2"/>
    <property type="match status" value="1"/>
</dbReference>
<feature type="compositionally biased region" description="Basic and acidic residues" evidence="2">
    <location>
        <begin position="345"/>
        <end position="363"/>
    </location>
</feature>
<feature type="coiled-coil region" evidence="1">
    <location>
        <begin position="257"/>
        <end position="289"/>
    </location>
</feature>
<keyword evidence="3" id="KW-0472">Membrane</keyword>
<feature type="transmembrane region" description="Helical" evidence="3">
    <location>
        <begin position="12"/>
        <end position="34"/>
    </location>
</feature>
<feature type="transmembrane region" description="Helical" evidence="3">
    <location>
        <begin position="211"/>
        <end position="230"/>
    </location>
</feature>
<dbReference type="InParanoid" id="A0A7X0JQZ4"/>
<dbReference type="EMBL" id="JACHHT010000001">
    <property type="protein sequence ID" value="MBB6520640.1"/>
    <property type="molecule type" value="Genomic_DNA"/>
</dbReference>
<feature type="transmembrane region" description="Helical" evidence="3">
    <location>
        <begin position="236"/>
        <end position="254"/>
    </location>
</feature>
<evidence type="ECO:0000313" key="6">
    <source>
        <dbReference type="Proteomes" id="UP000528457"/>
    </source>
</evidence>
<dbReference type="AlphaFoldDB" id="A0A7X0JQZ4"/>
<sequence>MKSSRQLSKIVNIFLHIIALVFTYFLLQGGSLIIQNLPNRHTQIQLEDYLDKSQLDALNKSLDARNLEAETLGFNQQSVRTELDGLKEVLAIQQQNYKEMLASRYVTEDSQSNNQVEQIRKRIEQGRVAITDATQKENQLEQSLLQNQQSRSQIQQEIRNLKQDARKIMREEQRSNTLKAFLIRLLFVLPLMAIAVFLFKRYRDSNYWPFVYGWGYFSLYAFFIELVPYFPSYGGYVRSIVGIAACFLIGRFLIHKLQDYLEKKREMEQRDEESRRSSLQNNERNLENSFEKIHKGICPSCDRKFASPDNKYCVYCGLCIKRECGSCNTLQMSFNQFCFECGEPHREEQGNEGSADKAVEHNRSASSSPPAPSSA</sequence>
<evidence type="ECO:0000256" key="3">
    <source>
        <dbReference type="SAM" id="Phobius"/>
    </source>
</evidence>
<dbReference type="Proteomes" id="UP000528457">
    <property type="component" value="Unassembled WGS sequence"/>
</dbReference>
<dbReference type="RefSeq" id="WP_166850654.1">
    <property type="nucleotide sequence ID" value="NZ_JAAONY010000001.1"/>
</dbReference>
<proteinExistence type="predicted"/>
<gene>
    <name evidence="5" type="ORF">HNR48_000918</name>
</gene>
<evidence type="ECO:0000259" key="4">
    <source>
        <dbReference type="PROSITE" id="PS51379"/>
    </source>
</evidence>
<feature type="region of interest" description="Disordered" evidence="2">
    <location>
        <begin position="345"/>
        <end position="375"/>
    </location>
</feature>
<evidence type="ECO:0000256" key="2">
    <source>
        <dbReference type="SAM" id="MobiDB-lite"/>
    </source>
</evidence>
<dbReference type="InterPro" id="IPR017896">
    <property type="entry name" value="4Fe4S_Fe-S-bd"/>
</dbReference>
<feature type="coiled-coil region" evidence="1">
    <location>
        <begin position="144"/>
        <end position="174"/>
    </location>
</feature>
<evidence type="ECO:0000256" key="1">
    <source>
        <dbReference type="SAM" id="Coils"/>
    </source>
</evidence>
<name>A0A7X0JQZ4_9GAMM</name>
<evidence type="ECO:0000313" key="5">
    <source>
        <dbReference type="EMBL" id="MBB6520640.1"/>
    </source>
</evidence>
<keyword evidence="3" id="KW-1133">Transmembrane helix</keyword>
<organism evidence="5 6">
    <name type="scientific">Pseudoteredinibacter isoporae</name>
    <dbReference type="NCBI Taxonomy" id="570281"/>
    <lineage>
        <taxon>Bacteria</taxon>
        <taxon>Pseudomonadati</taxon>
        <taxon>Pseudomonadota</taxon>
        <taxon>Gammaproteobacteria</taxon>
        <taxon>Cellvibrionales</taxon>
        <taxon>Cellvibrionaceae</taxon>
        <taxon>Pseudoteredinibacter</taxon>
    </lineage>
</organism>
<feature type="transmembrane region" description="Helical" evidence="3">
    <location>
        <begin position="181"/>
        <end position="199"/>
    </location>
</feature>
<comment type="caution">
    <text evidence="5">The sequence shown here is derived from an EMBL/GenBank/DDBJ whole genome shotgun (WGS) entry which is preliminary data.</text>
</comment>
<keyword evidence="1" id="KW-0175">Coiled coil</keyword>
<accession>A0A7X0JQZ4</accession>
<protein>
    <recommendedName>
        <fullName evidence="4">4Fe-4S ferredoxin-type domain-containing protein</fullName>
    </recommendedName>
</protein>